<dbReference type="Pfam" id="PF01497">
    <property type="entry name" value="Peripla_BP_2"/>
    <property type="match status" value="1"/>
</dbReference>
<accession>A0A844Y0S0</accession>
<keyword evidence="4" id="KW-1185">Reference proteome</keyword>
<dbReference type="PANTHER" id="PTHR30535">
    <property type="entry name" value="VITAMIN B12-BINDING PROTEIN"/>
    <property type="match status" value="1"/>
</dbReference>
<feature type="signal peptide" evidence="1">
    <location>
        <begin position="1"/>
        <end position="18"/>
    </location>
</feature>
<dbReference type="GO" id="GO:0071281">
    <property type="term" value="P:cellular response to iron ion"/>
    <property type="evidence" value="ECO:0007669"/>
    <property type="project" value="TreeGrafter"/>
</dbReference>
<evidence type="ECO:0000259" key="2">
    <source>
        <dbReference type="PROSITE" id="PS50983"/>
    </source>
</evidence>
<sequence length="270" mass="28033">MKPLLPALALVLASCAGAEARAPQGDARPTIVSLNPCTDAILAEVTAPGQLLAISHYSKDPRASSMEPQDAARYLATGGTVEEVLALDPDLVVASTFIDPATRAALEDLGLEVATFGAASTVEDSAEQVRELAELAGNVAAGEALVVRMEAALQAAATTGAPVETALWQPGGIVPGESSLVSDLLHRTGFASYSASRGMAQADYLSLEQVVADPPEVLLVAGGETGQRHPLLSRLPQMRREAFDTRLIYCGGPTIVRAAERLANIRKGAQ</sequence>
<dbReference type="PROSITE" id="PS50983">
    <property type="entry name" value="FE_B12_PBP"/>
    <property type="match status" value="1"/>
</dbReference>
<dbReference type="OrthoDB" id="1632039at2"/>
<dbReference type="RefSeq" id="WP_160607287.1">
    <property type="nucleotide sequence ID" value="NZ_WTYF01000004.1"/>
</dbReference>
<evidence type="ECO:0000313" key="4">
    <source>
        <dbReference type="Proteomes" id="UP000444185"/>
    </source>
</evidence>
<keyword evidence="1" id="KW-0732">Signal</keyword>
<feature type="domain" description="Fe/B12 periplasmic-binding" evidence="2">
    <location>
        <begin position="30"/>
        <end position="270"/>
    </location>
</feature>
<reference evidence="3 4" key="1">
    <citation type="submission" date="2019-12" db="EMBL/GenBank/DDBJ databases">
        <title>Genomic-based taxomic classification of the family Erythrobacteraceae.</title>
        <authorList>
            <person name="Xu L."/>
        </authorList>
    </citation>
    <scope>NUCLEOTIDE SEQUENCE [LARGE SCALE GENOMIC DNA]</scope>
    <source>
        <strain evidence="3 4">DSM 16225</strain>
    </source>
</reference>
<organism evidence="3 4">
    <name type="scientific">Qipengyuania gaetbuli</name>
    <dbReference type="NCBI Taxonomy" id="266952"/>
    <lineage>
        <taxon>Bacteria</taxon>
        <taxon>Pseudomonadati</taxon>
        <taxon>Pseudomonadota</taxon>
        <taxon>Alphaproteobacteria</taxon>
        <taxon>Sphingomonadales</taxon>
        <taxon>Erythrobacteraceae</taxon>
        <taxon>Qipengyuania</taxon>
    </lineage>
</organism>
<gene>
    <name evidence="3" type="ORF">GRI42_05260</name>
</gene>
<evidence type="ECO:0000256" key="1">
    <source>
        <dbReference type="SAM" id="SignalP"/>
    </source>
</evidence>
<dbReference type="SUPFAM" id="SSF53807">
    <property type="entry name" value="Helical backbone' metal receptor"/>
    <property type="match status" value="1"/>
</dbReference>
<dbReference type="Proteomes" id="UP000444185">
    <property type="component" value="Unassembled WGS sequence"/>
</dbReference>
<name>A0A844Y0S0_9SPHN</name>
<feature type="chain" id="PRO_5032963431" evidence="1">
    <location>
        <begin position="19"/>
        <end position="270"/>
    </location>
</feature>
<proteinExistence type="predicted"/>
<comment type="caution">
    <text evidence="3">The sequence shown here is derived from an EMBL/GenBank/DDBJ whole genome shotgun (WGS) entry which is preliminary data.</text>
</comment>
<dbReference type="PROSITE" id="PS51257">
    <property type="entry name" value="PROKAR_LIPOPROTEIN"/>
    <property type="match status" value="1"/>
</dbReference>
<dbReference type="InterPro" id="IPR050902">
    <property type="entry name" value="ABC_Transporter_SBP"/>
</dbReference>
<dbReference type="AlphaFoldDB" id="A0A844Y0S0"/>
<dbReference type="InterPro" id="IPR002491">
    <property type="entry name" value="ABC_transptr_periplasmic_BD"/>
</dbReference>
<dbReference type="EMBL" id="WTYF01000004">
    <property type="protein sequence ID" value="MXO50712.1"/>
    <property type="molecule type" value="Genomic_DNA"/>
</dbReference>
<dbReference type="Gene3D" id="3.40.50.1980">
    <property type="entry name" value="Nitrogenase molybdenum iron protein domain"/>
    <property type="match status" value="2"/>
</dbReference>
<evidence type="ECO:0000313" key="3">
    <source>
        <dbReference type="EMBL" id="MXO50712.1"/>
    </source>
</evidence>
<protein>
    <submittedName>
        <fullName evidence="3">ABC transporter substrate-binding protein</fullName>
    </submittedName>
</protein>
<dbReference type="PANTHER" id="PTHR30535:SF34">
    <property type="entry name" value="MOLYBDATE-BINDING PROTEIN MOLA"/>
    <property type="match status" value="1"/>
</dbReference>